<accession>A0A0M0JXX3</accession>
<evidence type="ECO:0000313" key="4">
    <source>
        <dbReference type="Proteomes" id="UP000037460"/>
    </source>
</evidence>
<evidence type="ECO:0000313" key="3">
    <source>
        <dbReference type="EMBL" id="KOO31420.1"/>
    </source>
</evidence>
<sequence>MANLGLGPRPLYEWEADACELPRFDVAHACAVLEGKQVVVAGDSTAGQLFLSLVMQLGGRFGRNSRHTSAISDLSASACSGATRLVFVRNDLLLWSTHRSEFNRARECDKLLKADGYVQRAVRDADYLVLQTGHHFPATIEAVSVTGWPDAYGFFTSSLNHTLSHLMRARTAWGHAPSSVAIMGVSIPVPGCSRLGMQPLSLADALAALAQHSRRNKYSPRWQAMPRINLLLQWLATAFGALFVDIAAPSAGWPGGMMARFTKSAGALDEDF</sequence>
<comment type="caution">
    <text evidence="3">The sequence shown here is derived from an EMBL/GenBank/DDBJ whole genome shotgun (WGS) entry which is preliminary data.</text>
</comment>
<name>A0A0M0JXX3_9EUKA</name>
<dbReference type="InterPro" id="IPR026057">
    <property type="entry name" value="TBL_C"/>
</dbReference>
<gene>
    <name evidence="3" type="ORF">Ctob_013053</name>
</gene>
<protein>
    <recommendedName>
        <fullName evidence="2">Trichome birefringence-like C-terminal domain-containing protein</fullName>
    </recommendedName>
</protein>
<keyword evidence="4" id="KW-1185">Reference proteome</keyword>
<dbReference type="Pfam" id="PF13839">
    <property type="entry name" value="PC-Esterase"/>
    <property type="match status" value="1"/>
</dbReference>
<dbReference type="GO" id="GO:0016740">
    <property type="term" value="F:transferase activity"/>
    <property type="evidence" value="ECO:0007669"/>
    <property type="project" value="InterPro"/>
</dbReference>
<dbReference type="Proteomes" id="UP000037460">
    <property type="component" value="Unassembled WGS sequence"/>
</dbReference>
<evidence type="ECO:0000256" key="1">
    <source>
        <dbReference type="ARBA" id="ARBA00007727"/>
    </source>
</evidence>
<organism evidence="3 4">
    <name type="scientific">Chrysochromulina tobinii</name>
    <dbReference type="NCBI Taxonomy" id="1460289"/>
    <lineage>
        <taxon>Eukaryota</taxon>
        <taxon>Haptista</taxon>
        <taxon>Haptophyta</taxon>
        <taxon>Prymnesiophyceae</taxon>
        <taxon>Prymnesiales</taxon>
        <taxon>Chrysochromulinaceae</taxon>
        <taxon>Chrysochromulina</taxon>
    </lineage>
</organism>
<evidence type="ECO:0000259" key="2">
    <source>
        <dbReference type="Pfam" id="PF13839"/>
    </source>
</evidence>
<proteinExistence type="inferred from homology"/>
<dbReference type="OrthoDB" id="737117at2759"/>
<dbReference type="AlphaFoldDB" id="A0A0M0JXX3"/>
<feature type="domain" description="Trichome birefringence-like C-terminal" evidence="2">
    <location>
        <begin position="21"/>
        <end position="138"/>
    </location>
</feature>
<reference evidence="4" key="1">
    <citation type="journal article" date="2015" name="PLoS Genet.">
        <title>Genome Sequence and Transcriptome Analyses of Chrysochromulina tobin: Metabolic Tools for Enhanced Algal Fitness in the Prominent Order Prymnesiales (Haptophyceae).</title>
        <authorList>
            <person name="Hovde B.T."/>
            <person name="Deodato C.R."/>
            <person name="Hunsperger H.M."/>
            <person name="Ryken S.A."/>
            <person name="Yost W."/>
            <person name="Jha R.K."/>
            <person name="Patterson J."/>
            <person name="Monnat R.J. Jr."/>
            <person name="Barlow S.B."/>
            <person name="Starkenburg S.R."/>
            <person name="Cattolico R.A."/>
        </authorList>
    </citation>
    <scope>NUCLEOTIDE SEQUENCE</scope>
    <source>
        <strain evidence="4">CCMP291</strain>
    </source>
</reference>
<comment type="similarity">
    <text evidence="1">Belongs to the PC-esterase family. TBL subfamily.</text>
</comment>
<dbReference type="EMBL" id="JWZX01002018">
    <property type="protein sequence ID" value="KOO31420.1"/>
    <property type="molecule type" value="Genomic_DNA"/>
</dbReference>